<dbReference type="PROSITE" id="PS00187">
    <property type="entry name" value="TPP_ENZYMES"/>
    <property type="match status" value="1"/>
</dbReference>
<dbReference type="InterPro" id="IPR047211">
    <property type="entry name" value="POXB-like"/>
</dbReference>
<dbReference type="GO" id="GO:0000287">
    <property type="term" value="F:magnesium ion binding"/>
    <property type="evidence" value="ECO:0007669"/>
    <property type="project" value="InterPro"/>
</dbReference>
<evidence type="ECO:0000259" key="6">
    <source>
        <dbReference type="Pfam" id="PF01814"/>
    </source>
</evidence>
<proteinExistence type="inferred from homology"/>
<dbReference type="CDD" id="cd07039">
    <property type="entry name" value="TPP_PYR_POX"/>
    <property type="match status" value="1"/>
</dbReference>
<dbReference type="GO" id="GO:0003824">
    <property type="term" value="F:catalytic activity"/>
    <property type="evidence" value="ECO:0007669"/>
    <property type="project" value="InterPro"/>
</dbReference>
<dbReference type="Pfam" id="PF02776">
    <property type="entry name" value="TPP_enzyme_N"/>
    <property type="match status" value="1"/>
</dbReference>
<dbReference type="SUPFAM" id="SSF52518">
    <property type="entry name" value="Thiamin diphosphate-binding fold (THDP-binding)"/>
    <property type="match status" value="2"/>
</dbReference>
<comment type="similarity">
    <text evidence="1 3">Belongs to the TPP enzyme family.</text>
</comment>
<dbReference type="Pfam" id="PF00205">
    <property type="entry name" value="TPP_enzyme_M"/>
    <property type="match status" value="1"/>
</dbReference>
<dbReference type="AlphaFoldDB" id="A0A6G9YMW6"/>
<dbReference type="InterPro" id="IPR047212">
    <property type="entry name" value="TPP_POXB-like"/>
</dbReference>
<dbReference type="InterPro" id="IPR000399">
    <property type="entry name" value="TPP-bd_CS"/>
</dbReference>
<dbReference type="Gene3D" id="1.20.120.520">
    <property type="entry name" value="nmb1532 protein domain like"/>
    <property type="match status" value="1"/>
</dbReference>
<feature type="region of interest" description="Disordered" evidence="4">
    <location>
        <begin position="1"/>
        <end position="31"/>
    </location>
</feature>
<feature type="domain" description="Hemerythrin-like" evidence="6">
    <location>
        <begin position="697"/>
        <end position="811"/>
    </location>
</feature>
<dbReference type="Proteomes" id="UP000503540">
    <property type="component" value="Chromosome"/>
</dbReference>
<evidence type="ECO:0000259" key="8">
    <source>
        <dbReference type="Pfam" id="PF02776"/>
    </source>
</evidence>
<dbReference type="InterPro" id="IPR012001">
    <property type="entry name" value="Thiamin_PyroP_enz_TPP-bd_dom"/>
</dbReference>
<dbReference type="PANTHER" id="PTHR42981:SF2">
    <property type="entry name" value="PYRUVATE DEHYDROGENASE [UBIQUINONE]"/>
    <property type="match status" value="1"/>
</dbReference>
<dbReference type="Gene3D" id="3.40.50.970">
    <property type="match status" value="2"/>
</dbReference>
<dbReference type="PANTHER" id="PTHR42981">
    <property type="entry name" value="PYRUVATE DEHYDROGENASE [UBIQUINONE]"/>
    <property type="match status" value="1"/>
</dbReference>
<dbReference type="CDD" id="cd02014">
    <property type="entry name" value="TPP_POX"/>
    <property type="match status" value="1"/>
</dbReference>
<dbReference type="Pfam" id="PF01814">
    <property type="entry name" value="Hemerythrin"/>
    <property type="match status" value="1"/>
</dbReference>
<dbReference type="InterPro" id="IPR012000">
    <property type="entry name" value="Thiamin_PyroP_enz_cen_dom"/>
</dbReference>
<evidence type="ECO:0000256" key="2">
    <source>
        <dbReference type="ARBA" id="ARBA00023052"/>
    </source>
</evidence>
<dbReference type="EMBL" id="CP046172">
    <property type="protein sequence ID" value="QIS14417.1"/>
    <property type="molecule type" value="Genomic_DNA"/>
</dbReference>
<feature type="domain" description="Thiamine pyrophosphate enzyme N-terminal TPP-binding" evidence="8">
    <location>
        <begin position="87"/>
        <end position="202"/>
    </location>
</feature>
<dbReference type="InterPro" id="IPR029061">
    <property type="entry name" value="THDP-binding"/>
</dbReference>
<organism evidence="9 10">
    <name type="scientific">Nocardia arthritidis</name>
    <dbReference type="NCBI Taxonomy" id="228602"/>
    <lineage>
        <taxon>Bacteria</taxon>
        <taxon>Bacillati</taxon>
        <taxon>Actinomycetota</taxon>
        <taxon>Actinomycetes</taxon>
        <taxon>Mycobacteriales</taxon>
        <taxon>Nocardiaceae</taxon>
        <taxon>Nocardia</taxon>
    </lineage>
</organism>
<dbReference type="Gene3D" id="3.40.50.1220">
    <property type="entry name" value="TPP-binding domain"/>
    <property type="match status" value="1"/>
</dbReference>
<dbReference type="GO" id="GO:0030976">
    <property type="term" value="F:thiamine pyrophosphate binding"/>
    <property type="evidence" value="ECO:0007669"/>
    <property type="project" value="InterPro"/>
</dbReference>
<dbReference type="InterPro" id="IPR012312">
    <property type="entry name" value="Hemerythrin-like"/>
</dbReference>
<evidence type="ECO:0000313" key="9">
    <source>
        <dbReference type="EMBL" id="QIS14417.1"/>
    </source>
</evidence>
<evidence type="ECO:0000256" key="1">
    <source>
        <dbReference type="ARBA" id="ARBA00007812"/>
    </source>
</evidence>
<dbReference type="NCBIfam" id="NF006129">
    <property type="entry name" value="PRK08273.1"/>
    <property type="match status" value="1"/>
</dbReference>
<dbReference type="KEGG" id="nah:F5544_32900"/>
<feature type="domain" description="Thiamine pyrophosphate enzyme central" evidence="5">
    <location>
        <begin position="283"/>
        <end position="412"/>
    </location>
</feature>
<evidence type="ECO:0000313" key="10">
    <source>
        <dbReference type="Proteomes" id="UP000503540"/>
    </source>
</evidence>
<accession>A0A6G9YMW6</accession>
<evidence type="ECO:0000256" key="3">
    <source>
        <dbReference type="RuleBase" id="RU362132"/>
    </source>
</evidence>
<evidence type="ECO:0000256" key="4">
    <source>
        <dbReference type="SAM" id="MobiDB-lite"/>
    </source>
</evidence>
<gene>
    <name evidence="9" type="ORF">F5544_32900</name>
</gene>
<reference evidence="9 10" key="1">
    <citation type="journal article" date="2019" name="ACS Chem. Biol.">
        <title>Identification and Mobilization of a Cryptic Antibiotic Biosynthesis Gene Locus from a Human-Pathogenic Nocardia Isolate.</title>
        <authorList>
            <person name="Herisse M."/>
            <person name="Ishida K."/>
            <person name="Porter J.L."/>
            <person name="Howden B."/>
            <person name="Hertweck C."/>
            <person name="Stinear T.P."/>
            <person name="Pidot S.J."/>
        </authorList>
    </citation>
    <scope>NUCLEOTIDE SEQUENCE [LARGE SCALE GENOMIC DNA]</scope>
    <source>
        <strain evidence="9 10">AUSMDU00012717</strain>
    </source>
</reference>
<dbReference type="Pfam" id="PF02775">
    <property type="entry name" value="TPP_enzyme_C"/>
    <property type="match status" value="1"/>
</dbReference>
<dbReference type="SUPFAM" id="SSF52467">
    <property type="entry name" value="DHS-like NAD/FAD-binding domain"/>
    <property type="match status" value="1"/>
</dbReference>
<keyword evidence="10" id="KW-1185">Reference proteome</keyword>
<evidence type="ECO:0000259" key="5">
    <source>
        <dbReference type="Pfam" id="PF00205"/>
    </source>
</evidence>
<dbReference type="InterPro" id="IPR029035">
    <property type="entry name" value="DHS-like_NAD/FAD-binding_dom"/>
</dbReference>
<dbReference type="CDD" id="cd12108">
    <property type="entry name" value="Hr-like"/>
    <property type="match status" value="1"/>
</dbReference>
<sequence>MSPAIRGRIAPRRRTGGSIPARGRPSEISRGQILRPSALLRRPFDASERGYPAVSAAHPASDWVRPLRVLAPRQPPPDTTGETMTQQVGDYVVQRLREWGVEYVFGYPGDGINGLIAAFGRADNEPAFIQARHEEMAAFQATGYAKFSGRVGVCTATSGPGAIHLLNGLYDAKLDHVPVVAIVGQTARSAMGGSYQQEVDLQTLYKDVASDYLVEVNVSSQLPNALDRAIRTALARRAPTAVIIPSDLQEEKYTPPGHAFKEVPSSPPATPVTRARPEPDEIMRAADILQAGSRVAILVGQGARGAAGEVTEVAELTGAGVAKALLGKDVLSDDLPFVTGPIGLLGSRPSYEMMRDCDTLLIVGSNFPYSQFLPEPGQARAIQIDIDPTMIGMRYPTEVNLIGDAKATLAELIPLLERKQHRSWRATIEDNVARWWQTVERQSMLDAKPVNPMRVIWELSQRIPENAIVTADSGSSTNWYARCLRMRGQMRGSLSGTLATMGPGVPYAIGAKFAEPGRPAIALVGDGSMQMNGMAEMLTIARYHRQWADPRLIVCVFHNNDLNQVTWELRAMGGAPKFEESQTLPDFSYADFARSAGFAAFAVDNPADLGAAWDGALHADGPALIDVRTDPEVPPIPPHATWEQMRDMAEAVLRGDPNAWHLITQGAKTKAQELIPGTRSESTDAEQTMATKPEQDVVDLLTAQHEEIRTLLRRLRSGHEDKQELFSELVRLLAVHESAEEGVVHPVAKRAVFGAEEVVQPRLEEESEAKRALSELYDLGVDHPEFDARLAEFADAVDRHAAHEEREEFTLLRKQYSATQLERMAGSLRAAEAVAPTRPHPHAGESRMANLVVGPPLALFDRARDAVRDWRQSQGE</sequence>
<dbReference type="InterPro" id="IPR047210">
    <property type="entry name" value="TPP_PYR_POXB-like"/>
</dbReference>
<name>A0A6G9YMW6_9NOCA</name>
<keyword evidence="2 3" id="KW-0786">Thiamine pyrophosphate</keyword>
<protein>
    <submittedName>
        <fullName evidence="9">Thiamine pyrophosphate-requiring protein</fullName>
    </submittedName>
</protein>
<dbReference type="InterPro" id="IPR011766">
    <property type="entry name" value="TPP_enzyme_TPP-bd"/>
</dbReference>
<evidence type="ECO:0000259" key="7">
    <source>
        <dbReference type="Pfam" id="PF02775"/>
    </source>
</evidence>
<feature type="domain" description="Thiamine pyrophosphate enzyme TPP-binding" evidence="7">
    <location>
        <begin position="472"/>
        <end position="627"/>
    </location>
</feature>